<dbReference type="Pfam" id="PF07714">
    <property type="entry name" value="PK_Tyr_Ser-Thr"/>
    <property type="match status" value="1"/>
</dbReference>
<dbReference type="GO" id="GO:0004713">
    <property type="term" value="F:protein tyrosine kinase activity"/>
    <property type="evidence" value="ECO:0007669"/>
    <property type="project" value="InterPro"/>
</dbReference>
<dbReference type="GO" id="GO:0007172">
    <property type="term" value="P:signal complex assembly"/>
    <property type="evidence" value="ECO:0007669"/>
    <property type="project" value="InterPro"/>
</dbReference>
<organism evidence="7">
    <name type="scientific">Gongylonema pulchrum</name>
    <dbReference type="NCBI Taxonomy" id="637853"/>
    <lineage>
        <taxon>Eukaryota</taxon>
        <taxon>Metazoa</taxon>
        <taxon>Ecdysozoa</taxon>
        <taxon>Nematoda</taxon>
        <taxon>Chromadorea</taxon>
        <taxon>Rhabditida</taxon>
        <taxon>Spirurina</taxon>
        <taxon>Spiruromorpha</taxon>
        <taxon>Spiruroidea</taxon>
        <taxon>Gongylonematidae</taxon>
        <taxon>Gongylonema</taxon>
    </lineage>
</organism>
<dbReference type="Gene3D" id="3.30.200.20">
    <property type="entry name" value="Phosphorylase Kinase, domain 1"/>
    <property type="match status" value="1"/>
</dbReference>
<dbReference type="InterPro" id="IPR050198">
    <property type="entry name" value="Non-receptor_tyrosine_kinases"/>
</dbReference>
<dbReference type="PROSITE" id="PS00107">
    <property type="entry name" value="PROTEIN_KINASE_ATP"/>
    <property type="match status" value="1"/>
</dbReference>
<dbReference type="InterPro" id="IPR005189">
    <property type="entry name" value="Focal_adhesion_kin_target_dom"/>
</dbReference>
<dbReference type="AlphaFoldDB" id="A0A183CWU7"/>
<keyword evidence="2 3" id="KW-0067">ATP-binding</keyword>
<dbReference type="OrthoDB" id="5874870at2759"/>
<dbReference type="PANTHER" id="PTHR24418">
    <property type="entry name" value="TYROSINE-PROTEIN KINASE"/>
    <property type="match status" value="1"/>
</dbReference>
<dbReference type="Pfam" id="PF03623">
    <property type="entry name" value="Focal_AT"/>
    <property type="match status" value="1"/>
</dbReference>
<evidence type="ECO:0000259" key="4">
    <source>
        <dbReference type="PROSITE" id="PS50011"/>
    </source>
</evidence>
<dbReference type="PROSITE" id="PS50011">
    <property type="entry name" value="PROTEIN_KINASE_DOM"/>
    <property type="match status" value="1"/>
</dbReference>
<dbReference type="WBParaSite" id="GPUH_0000093801-mRNA-1">
    <property type="protein sequence ID" value="GPUH_0000093801-mRNA-1"/>
    <property type="gene ID" value="GPUH_0000093801"/>
</dbReference>
<evidence type="ECO:0000313" key="6">
    <source>
        <dbReference type="Proteomes" id="UP000271098"/>
    </source>
</evidence>
<evidence type="ECO:0000313" key="5">
    <source>
        <dbReference type="EMBL" id="VDK29060.1"/>
    </source>
</evidence>
<dbReference type="InterPro" id="IPR011009">
    <property type="entry name" value="Kinase-like_dom_sf"/>
</dbReference>
<reference evidence="5 6" key="2">
    <citation type="submission" date="2018-11" db="EMBL/GenBank/DDBJ databases">
        <authorList>
            <consortium name="Pathogen Informatics"/>
        </authorList>
    </citation>
    <scope>NUCLEOTIDE SEQUENCE [LARGE SCALE GENOMIC DNA]</scope>
</reference>
<dbReference type="InterPro" id="IPR000719">
    <property type="entry name" value="Prot_kinase_dom"/>
</dbReference>
<gene>
    <name evidence="5" type="ORF">GPUH_LOCUS938</name>
</gene>
<keyword evidence="1 3" id="KW-0547">Nucleotide-binding</keyword>
<dbReference type="InterPro" id="IPR017441">
    <property type="entry name" value="Protein_kinase_ATP_BS"/>
</dbReference>
<sequence length="315" mass="35856">MNRSQVTLEELLGDGQFGNVYRGKFTKEDGQMQSVAVKVCKVDSEPTERQNFLEEAYAMQRFRHEHIIALVGICMDTPLWIVMELAPYGEVAPLLKVDSSAMPTSTLWRTLEQQKIQSEEDDKWLEEEEEKLLPLPALSTVRTHHLNSLSGSQPILSEQQNGLPAGYEFDRRGDTIHEAVFKVVGAVKNLSECFQSTMSAEKFTELVKTITDELKNLFVEIPRHVNLLKLPDQREVKLVEALLDSDMRSLTDAMKKAVDEDISEEAYEAVQREILKITHRLAFNCKHFLESVDSARIRSDVAKLHHKDAPITHLV</sequence>
<keyword evidence="6" id="KW-1185">Reference proteome</keyword>
<dbReference type="SUPFAM" id="SSF56112">
    <property type="entry name" value="Protein kinase-like (PK-like)"/>
    <property type="match status" value="1"/>
</dbReference>
<dbReference type="InterPro" id="IPR036137">
    <property type="entry name" value="Focal_adhe_kin_target_dom_sf"/>
</dbReference>
<proteinExistence type="predicted"/>
<dbReference type="InterPro" id="IPR001245">
    <property type="entry name" value="Ser-Thr/Tyr_kinase_cat_dom"/>
</dbReference>
<dbReference type="Gene3D" id="1.20.120.330">
    <property type="entry name" value="Nucleotidyltransferases domain 2"/>
    <property type="match status" value="1"/>
</dbReference>
<protein>
    <submittedName>
        <fullName evidence="7">Protein kinase domain-containing protein</fullName>
    </submittedName>
</protein>
<dbReference type="GO" id="GO:0005925">
    <property type="term" value="C:focal adhesion"/>
    <property type="evidence" value="ECO:0007669"/>
    <property type="project" value="InterPro"/>
</dbReference>
<dbReference type="SUPFAM" id="SSF68993">
    <property type="entry name" value="FAT domain of focal adhesion kinase"/>
    <property type="match status" value="1"/>
</dbReference>
<accession>A0A183CWU7</accession>
<evidence type="ECO:0000313" key="7">
    <source>
        <dbReference type="WBParaSite" id="GPUH_0000093801-mRNA-1"/>
    </source>
</evidence>
<feature type="domain" description="Protein kinase" evidence="4">
    <location>
        <begin position="6"/>
        <end position="315"/>
    </location>
</feature>
<evidence type="ECO:0000256" key="1">
    <source>
        <dbReference type="ARBA" id="ARBA00022741"/>
    </source>
</evidence>
<name>A0A183CWU7_9BILA</name>
<evidence type="ECO:0000256" key="2">
    <source>
        <dbReference type="ARBA" id="ARBA00022840"/>
    </source>
</evidence>
<dbReference type="EMBL" id="UYRT01001000">
    <property type="protein sequence ID" value="VDK29060.1"/>
    <property type="molecule type" value="Genomic_DNA"/>
</dbReference>
<dbReference type="GO" id="GO:0005524">
    <property type="term" value="F:ATP binding"/>
    <property type="evidence" value="ECO:0007669"/>
    <property type="project" value="UniProtKB-UniRule"/>
</dbReference>
<evidence type="ECO:0000256" key="3">
    <source>
        <dbReference type="PROSITE-ProRule" id="PRU10141"/>
    </source>
</evidence>
<feature type="binding site" evidence="3">
    <location>
        <position position="38"/>
    </location>
    <ligand>
        <name>ATP</name>
        <dbReference type="ChEBI" id="CHEBI:30616"/>
    </ligand>
</feature>
<reference evidence="7" key="1">
    <citation type="submission" date="2016-06" db="UniProtKB">
        <authorList>
            <consortium name="WormBaseParasite"/>
        </authorList>
    </citation>
    <scope>IDENTIFICATION</scope>
</reference>
<dbReference type="Proteomes" id="UP000271098">
    <property type="component" value="Unassembled WGS sequence"/>
</dbReference>